<dbReference type="GeneID" id="93726894"/>
<accession>A0A143PBB0</accession>
<dbReference type="Proteomes" id="UP000293854">
    <property type="component" value="Unassembled WGS sequence"/>
</dbReference>
<evidence type="ECO:0000313" key="5">
    <source>
        <dbReference type="Proteomes" id="UP000293854"/>
    </source>
</evidence>
<dbReference type="RefSeq" id="WP_047131317.1">
    <property type="nucleotide sequence ID" value="NZ_CP015114.1"/>
</dbReference>
<organism evidence="4 5">
    <name type="scientific">Staphylococcus condimenti</name>
    <dbReference type="NCBI Taxonomy" id="70255"/>
    <lineage>
        <taxon>Bacteria</taxon>
        <taxon>Bacillati</taxon>
        <taxon>Bacillota</taxon>
        <taxon>Bacilli</taxon>
        <taxon>Bacillales</taxon>
        <taxon>Staphylococcaceae</taxon>
        <taxon>Staphylococcus</taxon>
    </lineage>
</organism>
<dbReference type="PANTHER" id="PTHR33219:SF14">
    <property type="entry name" value="PROTEIN COFACTOR ASSEMBLY OF COMPLEX C SUBUNIT B CCB3, CHLOROPLASTIC-RELATED"/>
    <property type="match status" value="1"/>
</dbReference>
<dbReference type="KEGG" id="scv:A4G25_03380"/>
<dbReference type="Pfam" id="PF02325">
    <property type="entry name" value="CCB3_YggT"/>
    <property type="match status" value="1"/>
</dbReference>
<dbReference type="InterPro" id="IPR003425">
    <property type="entry name" value="CCB3/YggT"/>
</dbReference>
<gene>
    <name evidence="4" type="ORF">EIG99_07840</name>
    <name evidence="3" type="ORF">I6J05_02340</name>
</gene>
<evidence type="ECO:0000313" key="4">
    <source>
        <dbReference type="EMBL" id="RZI01825.1"/>
    </source>
</evidence>
<dbReference type="EMBL" id="CP068073">
    <property type="protein sequence ID" value="QQS83183.1"/>
    <property type="molecule type" value="Genomic_DNA"/>
</dbReference>
<dbReference type="Proteomes" id="UP000595942">
    <property type="component" value="Chromosome"/>
</dbReference>
<evidence type="ECO:0000256" key="1">
    <source>
        <dbReference type="ARBA" id="ARBA00010894"/>
    </source>
</evidence>
<reference evidence="4 5" key="1">
    <citation type="submission" date="2018-11" db="EMBL/GenBank/DDBJ databases">
        <title>Genomic profiling of Staphylococcus species from a Poultry farm system in KwaZulu-Natal, South Africa.</title>
        <authorList>
            <person name="Amoako D.G."/>
            <person name="Somboro A.M."/>
            <person name="Abia A.L.K."/>
            <person name="Bester L.A."/>
            <person name="Essack S.Y."/>
        </authorList>
    </citation>
    <scope>NUCLEOTIDE SEQUENCE [LARGE SCALE GENOMIC DNA]</scope>
    <source>
        <strain evidence="4 5">SA11</strain>
    </source>
</reference>
<dbReference type="GO" id="GO:0016020">
    <property type="term" value="C:membrane"/>
    <property type="evidence" value="ECO:0007669"/>
    <property type="project" value="InterPro"/>
</dbReference>
<evidence type="ECO:0000313" key="3">
    <source>
        <dbReference type="EMBL" id="QQS83183.1"/>
    </source>
</evidence>
<dbReference type="OrthoDB" id="47652at2"/>
<keyword evidence="2" id="KW-1133">Transmembrane helix</keyword>
<keyword evidence="2" id="KW-0812">Transmembrane</keyword>
<dbReference type="PANTHER" id="PTHR33219">
    <property type="entry name" value="YLMG HOMOLOG PROTEIN 2, CHLOROPLASTIC"/>
    <property type="match status" value="1"/>
</dbReference>
<keyword evidence="6" id="KW-1185">Reference proteome</keyword>
<comment type="similarity">
    <text evidence="1">Belongs to the YggT family.</text>
</comment>
<keyword evidence="2" id="KW-0472">Membrane</keyword>
<reference evidence="3 6" key="2">
    <citation type="submission" date="2021-01" db="EMBL/GenBank/DDBJ databases">
        <title>FDA dAtabase for Regulatory Grade micrObial Sequences (FDA-ARGOS): Supporting development and validation of Infectious Disease Dx tests.</title>
        <authorList>
            <person name="Sproer C."/>
            <person name="Gronow S."/>
            <person name="Severitt S."/>
            <person name="Schroder I."/>
            <person name="Tallon L."/>
            <person name="Sadzewicz L."/>
            <person name="Zhao X."/>
            <person name="Boylan J."/>
            <person name="Ott S."/>
            <person name="Bowen H."/>
            <person name="Vavikolanu K."/>
            <person name="Mehta A."/>
            <person name="Aluvathingal J."/>
            <person name="Nadendla S."/>
            <person name="Lowell S."/>
            <person name="Myers T."/>
            <person name="Yan Y."/>
            <person name="Sichtig H."/>
        </authorList>
    </citation>
    <scope>NUCLEOTIDE SEQUENCE [LARGE SCALE GENOMIC DNA]</scope>
    <source>
        <strain evidence="3 6">FDAARGOS_1148</strain>
    </source>
</reference>
<dbReference type="EMBL" id="RQTE01000140">
    <property type="protein sequence ID" value="RZI01825.1"/>
    <property type="molecule type" value="Genomic_DNA"/>
</dbReference>
<dbReference type="AlphaFoldDB" id="A0A143PBB0"/>
<sequence length="98" mass="11293">MSLVEGLSIVFNIIMILLQVYYYGMIVYFFMSWIPNAQSSKFGRFLQSIYEPFLSPFRKIIPPIGMIDISSLVAIFVLIFFQKGLGAIFTLILQQLLK</sequence>
<name>A0A143PBB0_9STAP</name>
<feature type="transmembrane region" description="Helical" evidence="2">
    <location>
        <begin position="7"/>
        <end position="31"/>
    </location>
</feature>
<evidence type="ECO:0000313" key="6">
    <source>
        <dbReference type="Proteomes" id="UP000595942"/>
    </source>
</evidence>
<evidence type="ECO:0000256" key="2">
    <source>
        <dbReference type="SAM" id="Phobius"/>
    </source>
</evidence>
<protein>
    <submittedName>
        <fullName evidence="4">YggT family protein</fullName>
    </submittedName>
</protein>
<proteinExistence type="inferred from homology"/>